<organism evidence="8 9">
    <name type="scientific">Exocentrus adspersus</name>
    <dbReference type="NCBI Taxonomy" id="1586481"/>
    <lineage>
        <taxon>Eukaryota</taxon>
        <taxon>Metazoa</taxon>
        <taxon>Ecdysozoa</taxon>
        <taxon>Arthropoda</taxon>
        <taxon>Hexapoda</taxon>
        <taxon>Insecta</taxon>
        <taxon>Pterygota</taxon>
        <taxon>Neoptera</taxon>
        <taxon>Endopterygota</taxon>
        <taxon>Coleoptera</taxon>
        <taxon>Polyphaga</taxon>
        <taxon>Cucujiformia</taxon>
        <taxon>Chrysomeloidea</taxon>
        <taxon>Cerambycidae</taxon>
        <taxon>Lamiinae</taxon>
        <taxon>Acanthocinini</taxon>
        <taxon>Exocentrus</taxon>
    </lineage>
</organism>
<dbReference type="InterPro" id="IPR025256">
    <property type="entry name" value="TM7S3/TM198-like_dom"/>
</dbReference>
<evidence type="ECO:0000256" key="6">
    <source>
        <dbReference type="SAM" id="SignalP"/>
    </source>
</evidence>
<evidence type="ECO:0000256" key="4">
    <source>
        <dbReference type="ARBA" id="ARBA00023136"/>
    </source>
</evidence>
<keyword evidence="2 5" id="KW-0812">Transmembrane</keyword>
<feature type="domain" description="TM7S3/TM198-like" evidence="7">
    <location>
        <begin position="285"/>
        <end position="490"/>
    </location>
</feature>
<dbReference type="EMBL" id="JANEYG010000096">
    <property type="protein sequence ID" value="KAJ8913338.1"/>
    <property type="molecule type" value="Genomic_DNA"/>
</dbReference>
<keyword evidence="6" id="KW-0732">Signal</keyword>
<feature type="transmembrane region" description="Helical" evidence="5">
    <location>
        <begin position="366"/>
        <end position="389"/>
    </location>
</feature>
<dbReference type="AlphaFoldDB" id="A0AAV8VGK3"/>
<reference evidence="8 9" key="1">
    <citation type="journal article" date="2023" name="Insect Mol. Biol.">
        <title>Genome sequencing provides insights into the evolution of gene families encoding plant cell wall-degrading enzymes in longhorned beetles.</title>
        <authorList>
            <person name="Shin N.R."/>
            <person name="Okamura Y."/>
            <person name="Kirsch R."/>
            <person name="Pauchet Y."/>
        </authorList>
    </citation>
    <scope>NUCLEOTIDE SEQUENCE [LARGE SCALE GENOMIC DNA]</scope>
    <source>
        <strain evidence="8">EAD_L_NR</strain>
    </source>
</reference>
<keyword evidence="9" id="KW-1185">Reference proteome</keyword>
<feature type="transmembrane region" description="Helical" evidence="5">
    <location>
        <begin position="280"/>
        <end position="298"/>
    </location>
</feature>
<evidence type="ECO:0000256" key="2">
    <source>
        <dbReference type="ARBA" id="ARBA00022692"/>
    </source>
</evidence>
<evidence type="ECO:0000313" key="8">
    <source>
        <dbReference type="EMBL" id="KAJ8913338.1"/>
    </source>
</evidence>
<feature type="transmembrane region" description="Helical" evidence="5">
    <location>
        <begin position="335"/>
        <end position="354"/>
    </location>
</feature>
<evidence type="ECO:0000259" key="7">
    <source>
        <dbReference type="Pfam" id="PF13886"/>
    </source>
</evidence>
<accession>A0AAV8VGK3</accession>
<dbReference type="PANTHER" id="PTHR15937:SF3">
    <property type="entry name" value="TRANSMEMBRANE 7 SUPERFAMILY MEMBER 3"/>
    <property type="match status" value="1"/>
</dbReference>
<comment type="subcellular location">
    <subcellularLocation>
        <location evidence="1">Membrane</location>
        <topology evidence="1">Multi-pass membrane protein</topology>
    </subcellularLocation>
</comment>
<feature type="transmembrane region" description="Helical" evidence="5">
    <location>
        <begin position="305"/>
        <end position="323"/>
    </location>
</feature>
<feature type="signal peptide" evidence="6">
    <location>
        <begin position="1"/>
        <end position="24"/>
    </location>
</feature>
<dbReference type="Proteomes" id="UP001159042">
    <property type="component" value="Unassembled WGS sequence"/>
</dbReference>
<dbReference type="GO" id="GO:0043069">
    <property type="term" value="P:negative regulation of programmed cell death"/>
    <property type="evidence" value="ECO:0007669"/>
    <property type="project" value="TreeGrafter"/>
</dbReference>
<keyword evidence="4 5" id="KW-0472">Membrane</keyword>
<name>A0AAV8VGK3_9CUCU</name>
<keyword evidence="3 5" id="KW-1133">Transmembrane helix</keyword>
<feature type="transmembrane region" description="Helical" evidence="5">
    <location>
        <begin position="428"/>
        <end position="447"/>
    </location>
</feature>
<proteinExistence type="predicted"/>
<evidence type="ECO:0000256" key="1">
    <source>
        <dbReference type="ARBA" id="ARBA00004141"/>
    </source>
</evidence>
<feature type="transmembrane region" description="Helical" evidence="5">
    <location>
        <begin position="395"/>
        <end position="416"/>
    </location>
</feature>
<dbReference type="Pfam" id="PF13886">
    <property type="entry name" value="TM7S3_TM198"/>
    <property type="match status" value="1"/>
</dbReference>
<gene>
    <name evidence="8" type="ORF">NQ315_013309</name>
</gene>
<evidence type="ECO:0000313" key="9">
    <source>
        <dbReference type="Proteomes" id="UP001159042"/>
    </source>
</evidence>
<evidence type="ECO:0000256" key="5">
    <source>
        <dbReference type="SAM" id="Phobius"/>
    </source>
</evidence>
<dbReference type="PANTHER" id="PTHR15937">
    <property type="entry name" value="TRANSMEMBRANE 7 SUPERFAMILY MEMBER 3"/>
    <property type="match status" value="1"/>
</dbReference>
<evidence type="ECO:0000256" key="3">
    <source>
        <dbReference type="ARBA" id="ARBA00022989"/>
    </source>
</evidence>
<dbReference type="GO" id="GO:0005886">
    <property type="term" value="C:plasma membrane"/>
    <property type="evidence" value="ECO:0007669"/>
    <property type="project" value="TreeGrafter"/>
</dbReference>
<sequence length="531" mass="59797">MSIRVNFQLVIVSVVCFGVCSVCGDDIEVDLANYHPANKNTYRMYTNVSEDLMKIKIKNINDDVGFFILQIHSYIENLTLSYNSTFGPSSFVTGTNIGLIYGDSKSSAKFYLFRNIKYYSNASVLIVVSIYDALDPVPGGCNLSFANMVAPYQIVSYTDDYIAIDSQPPSAYGISCDNNTIQVEMYHLFLNENDNNINTYFEGIDKMLTVDNIRSYGRKVPSNSENFFYHRLFSSYRGTGEVFAIVSTYNNRSSAYVPAVSYGCDLVNWDISCIGPVTGFWKFVCALLLIFGLITCFYGHVFFKVTLFTMGLSFGVLITYFAITMDGHFAVEEKMVTSLIIGFFYGIIWIFIWWKFGVPVLSVHLNFILTGFLLASVIFYAGLADVYIYHSNLNFWVTFLCIMLACIIISAAVTMYGHIFGCSLLGSYAFFTALNYYLGGNLQYIIINTYRRATVKYFNNAVISPPFQVTDIVHSIAWIVIVVLGFYVQVRDQRGKPPFPPNRNGIILANTESERTPLIQPEGAAAPNYVY</sequence>
<protein>
    <recommendedName>
        <fullName evidence="7">TM7S3/TM198-like domain-containing protein</fullName>
    </recommendedName>
</protein>
<feature type="chain" id="PRO_5043507843" description="TM7S3/TM198-like domain-containing protein" evidence="6">
    <location>
        <begin position="25"/>
        <end position="531"/>
    </location>
</feature>
<dbReference type="Pfam" id="PF25992">
    <property type="entry name" value="Ig_TM7SF3_N"/>
    <property type="match status" value="1"/>
</dbReference>
<feature type="transmembrane region" description="Helical" evidence="5">
    <location>
        <begin position="467"/>
        <end position="488"/>
    </location>
</feature>
<dbReference type="InterPro" id="IPR042502">
    <property type="entry name" value="TM7SF3"/>
</dbReference>
<comment type="caution">
    <text evidence="8">The sequence shown here is derived from an EMBL/GenBank/DDBJ whole genome shotgun (WGS) entry which is preliminary data.</text>
</comment>